<protein>
    <submittedName>
        <fullName evidence="1">Uncharacterized protein</fullName>
    </submittedName>
</protein>
<dbReference type="EMBL" id="JAUHHV010000005">
    <property type="protein sequence ID" value="KAK1425681.1"/>
    <property type="molecule type" value="Genomic_DNA"/>
</dbReference>
<accession>A0AAD8KR07</accession>
<evidence type="ECO:0000313" key="2">
    <source>
        <dbReference type="Proteomes" id="UP001229421"/>
    </source>
</evidence>
<evidence type="ECO:0000313" key="1">
    <source>
        <dbReference type="EMBL" id="KAK1425681.1"/>
    </source>
</evidence>
<sequence>MCEICGGPHFTCLCPDYSRPSAPTCVTNSFMHAQTYYSQECSTSQKLGRLSRIEGLLTELVSNNVSYDPQPRDSGKLSRIEDLLTQLVSNDVSAQKRLAEQEILVQQNQLMLENSYKAVEESKRCLEEVQRQRLQQESGNDLCPYPKFNTFYDDSDEIMHTQPTPCLPGNDNSNSTYSFDSYDILNESQDNLHLSCEDEISQESHVQPETTMDVSVAPPVCQVELVERKGRSVVDYSLSKEEIDAQLKEYMRGKLEEYNQMMQAGDDPISPDLETKMDAEVPPSGNVNVIYPVDSDSDDDLDEAKWAEYRESLVRDVVPEEEVELGDSLGLMFGTNEDELEVHLSEEDELLDLELDSLPDYSDLGVIDTEGDLTYLDSLLEDEPVEMIDPTTYANTKCGDHQVSVVIEEEHHSRPVKHFEDKAILSLPKSWDKANESKRNDRGRVKDECFYKPRKIDVTTVKIRYLKCGPTKWTHKAQQGPLKIFGSSEAQIDNLTSNK</sequence>
<keyword evidence="2" id="KW-1185">Reference proteome</keyword>
<dbReference type="AlphaFoldDB" id="A0AAD8KR07"/>
<dbReference type="Proteomes" id="UP001229421">
    <property type="component" value="Unassembled WGS sequence"/>
</dbReference>
<name>A0AAD8KR07_TARER</name>
<comment type="caution">
    <text evidence="1">The sequence shown here is derived from an EMBL/GenBank/DDBJ whole genome shotgun (WGS) entry which is preliminary data.</text>
</comment>
<proteinExistence type="predicted"/>
<gene>
    <name evidence="1" type="ORF">QVD17_21036</name>
</gene>
<reference evidence="1" key="1">
    <citation type="journal article" date="2023" name="bioRxiv">
        <title>Improved chromosome-level genome assembly for marigold (Tagetes erecta).</title>
        <authorList>
            <person name="Jiang F."/>
            <person name="Yuan L."/>
            <person name="Wang S."/>
            <person name="Wang H."/>
            <person name="Xu D."/>
            <person name="Wang A."/>
            <person name="Fan W."/>
        </authorList>
    </citation>
    <scope>NUCLEOTIDE SEQUENCE</scope>
    <source>
        <strain evidence="1">WSJ</strain>
        <tissue evidence="1">Leaf</tissue>
    </source>
</reference>
<organism evidence="1 2">
    <name type="scientific">Tagetes erecta</name>
    <name type="common">African marigold</name>
    <dbReference type="NCBI Taxonomy" id="13708"/>
    <lineage>
        <taxon>Eukaryota</taxon>
        <taxon>Viridiplantae</taxon>
        <taxon>Streptophyta</taxon>
        <taxon>Embryophyta</taxon>
        <taxon>Tracheophyta</taxon>
        <taxon>Spermatophyta</taxon>
        <taxon>Magnoliopsida</taxon>
        <taxon>eudicotyledons</taxon>
        <taxon>Gunneridae</taxon>
        <taxon>Pentapetalae</taxon>
        <taxon>asterids</taxon>
        <taxon>campanulids</taxon>
        <taxon>Asterales</taxon>
        <taxon>Asteraceae</taxon>
        <taxon>Asteroideae</taxon>
        <taxon>Heliantheae alliance</taxon>
        <taxon>Tageteae</taxon>
        <taxon>Tagetes</taxon>
    </lineage>
</organism>